<dbReference type="Pfam" id="PF03448">
    <property type="entry name" value="MgtE_N"/>
    <property type="match status" value="1"/>
</dbReference>
<organism evidence="3">
    <name type="scientific">Desulfofervidus auxilii</name>
    <dbReference type="NCBI Taxonomy" id="1621989"/>
    <lineage>
        <taxon>Bacteria</taxon>
        <taxon>Pseudomonadati</taxon>
        <taxon>Thermodesulfobacteriota</taxon>
        <taxon>Candidatus Desulfofervidia</taxon>
        <taxon>Candidatus Desulfofervidales</taxon>
        <taxon>Candidatus Desulfofervidaceae</taxon>
        <taxon>Candidatus Desulfofervidus</taxon>
    </lineage>
</organism>
<feature type="coiled-coil region" evidence="1">
    <location>
        <begin position="47"/>
        <end position="105"/>
    </location>
</feature>
<gene>
    <name evidence="3" type="ORF">ENG63_00680</name>
</gene>
<evidence type="ECO:0000259" key="2">
    <source>
        <dbReference type="Pfam" id="PF03448"/>
    </source>
</evidence>
<reference evidence="3" key="1">
    <citation type="journal article" date="2020" name="mSystems">
        <title>Genome- and Community-Level Interaction Insights into Carbon Utilization and Element Cycling Functions of Hydrothermarchaeota in Hydrothermal Sediment.</title>
        <authorList>
            <person name="Zhou Z."/>
            <person name="Liu Y."/>
            <person name="Xu W."/>
            <person name="Pan J."/>
            <person name="Luo Z.H."/>
            <person name="Li M."/>
        </authorList>
    </citation>
    <scope>NUCLEOTIDE SEQUENCE [LARGE SCALE GENOMIC DNA]</scope>
    <source>
        <strain evidence="3">HyVt-233</strain>
    </source>
</reference>
<dbReference type="Gene3D" id="1.10.220.30">
    <property type="match status" value="1"/>
</dbReference>
<dbReference type="AlphaFoldDB" id="A0A7C0U175"/>
<evidence type="ECO:0000256" key="1">
    <source>
        <dbReference type="SAM" id="Coils"/>
    </source>
</evidence>
<dbReference type="SUPFAM" id="SSF158791">
    <property type="entry name" value="MgtE N-terminal domain-like"/>
    <property type="match status" value="1"/>
</dbReference>
<feature type="domain" description="Magnesium transporter MgtE intracellular" evidence="2">
    <location>
        <begin position="109"/>
        <end position="166"/>
    </location>
</feature>
<accession>A0A7C0U175</accession>
<sequence>MNLLLMVMCAGKVKKIICLIIICLILNWIKALAQEDAPKFEKEIKLIELLKQKEKKLMEKEAILKEKEKKLSAIKDEITALLKKLMALKKELEKYFAQLEAVNDDRLNQLAKMYESTPPEQAGKMLEVLEPKLAAQIILRMDKTKAGAILGYLNPQIARKITEEMTKLR</sequence>
<dbReference type="Proteomes" id="UP000886289">
    <property type="component" value="Unassembled WGS sequence"/>
</dbReference>
<proteinExistence type="predicted"/>
<keyword evidence="1" id="KW-0175">Coiled coil</keyword>
<evidence type="ECO:0000313" key="3">
    <source>
        <dbReference type="EMBL" id="HDD43364.1"/>
    </source>
</evidence>
<dbReference type="EMBL" id="DRBS01000028">
    <property type="protein sequence ID" value="HDD43364.1"/>
    <property type="molecule type" value="Genomic_DNA"/>
</dbReference>
<protein>
    <recommendedName>
        <fullName evidence="2">Magnesium transporter MgtE intracellular domain-containing protein</fullName>
    </recommendedName>
</protein>
<comment type="caution">
    <text evidence="3">The sequence shown here is derived from an EMBL/GenBank/DDBJ whole genome shotgun (WGS) entry which is preliminary data.</text>
</comment>
<name>A0A7C0U175_DESA2</name>
<dbReference type="InterPro" id="IPR006668">
    <property type="entry name" value="Mg_transptr_MgtE_intracell_dom"/>
</dbReference>